<dbReference type="SUPFAM" id="SSF117281">
    <property type="entry name" value="Kelch motif"/>
    <property type="match status" value="1"/>
</dbReference>
<organism evidence="2 3">
    <name type="scientific">Zea mays</name>
    <name type="common">Maize</name>
    <dbReference type="NCBI Taxonomy" id="4577"/>
    <lineage>
        <taxon>Eukaryota</taxon>
        <taxon>Viridiplantae</taxon>
        <taxon>Streptophyta</taxon>
        <taxon>Embryophyta</taxon>
        <taxon>Tracheophyta</taxon>
        <taxon>Spermatophyta</taxon>
        <taxon>Magnoliopsida</taxon>
        <taxon>Liliopsida</taxon>
        <taxon>Poales</taxon>
        <taxon>Poaceae</taxon>
        <taxon>PACMAD clade</taxon>
        <taxon>Panicoideae</taxon>
        <taxon>Andropogonodae</taxon>
        <taxon>Andropogoneae</taxon>
        <taxon>Tripsacinae</taxon>
        <taxon>Zea</taxon>
    </lineage>
</organism>
<dbReference type="PANTHER" id="PTHR46422">
    <property type="entry name" value="SERINE/THREONINE-PROTEIN PHOSPHATASE BSL3"/>
    <property type="match status" value="1"/>
</dbReference>
<evidence type="ECO:0000256" key="1">
    <source>
        <dbReference type="SAM" id="MobiDB-lite"/>
    </source>
</evidence>
<proteinExistence type="predicted"/>
<dbReference type="InParanoid" id="A0A804QC47"/>
<dbReference type="InterPro" id="IPR015915">
    <property type="entry name" value="Kelch-typ_b-propeller"/>
</dbReference>
<sequence length="346" mass="36828">MCPSFADSSRSLHLPSLALSLPRKACRLRCASSDQTHRRPPVPGSPPSPPPSPTHDSRSGLAGATADVHCYDVSLNKWSRLTPLGEPPSPRAAHVATAVGTMVVIQGHETSNLSTAPAKPSRRFLSSPWAPSWVKEAPDPLFNAALQELRLDAPPNLSPLSDTDVRGSVAANCRLWDDLYVAALLLGGGSRTGCRAPRRSPRTCAAPRAATSCTAPPPAAGAHAARPRADAAGAAVATWTRPPAGAPGGGEARRRGRRKTKRKRAGQAIDARRSEEIFRFEARFSEVWKLLLILTNLSKEVWFNSALFVQARATGCLILIQFAGEVIVTCFSLLSIPGIGILHDSC</sequence>
<feature type="region of interest" description="Disordered" evidence="1">
    <location>
        <begin position="32"/>
        <end position="61"/>
    </location>
</feature>
<name>A0A804QC47_MAIZE</name>
<feature type="compositionally biased region" description="Basic residues" evidence="1">
    <location>
        <begin position="254"/>
        <end position="265"/>
    </location>
</feature>
<dbReference type="PANTHER" id="PTHR46422:SF4">
    <property type="entry name" value="SERINE_THREONINE-PROTEIN PHOSPHATASE BSL3"/>
    <property type="match status" value="1"/>
</dbReference>
<dbReference type="AlphaFoldDB" id="A0A804QC47"/>
<feature type="compositionally biased region" description="Pro residues" evidence="1">
    <location>
        <begin position="41"/>
        <end position="53"/>
    </location>
</feature>
<evidence type="ECO:0000313" key="2">
    <source>
        <dbReference type="EnsemblPlants" id="Zm00001eb314410_P001"/>
    </source>
</evidence>
<dbReference type="Proteomes" id="UP000007305">
    <property type="component" value="Chromosome 7"/>
</dbReference>
<evidence type="ECO:0000313" key="3">
    <source>
        <dbReference type="Proteomes" id="UP000007305"/>
    </source>
</evidence>
<reference evidence="2" key="3">
    <citation type="submission" date="2021-05" db="UniProtKB">
        <authorList>
            <consortium name="EnsemblPlants"/>
        </authorList>
    </citation>
    <scope>IDENTIFICATION</scope>
    <source>
        <strain evidence="2">cv. B73</strain>
    </source>
</reference>
<keyword evidence="3" id="KW-1185">Reference proteome</keyword>
<accession>A0A804QC47</accession>
<protein>
    <submittedName>
        <fullName evidence="2">Uncharacterized protein</fullName>
    </submittedName>
</protein>
<dbReference type="Gene3D" id="2.120.10.80">
    <property type="entry name" value="Kelch-type beta propeller"/>
    <property type="match status" value="1"/>
</dbReference>
<reference evidence="3" key="1">
    <citation type="submission" date="2015-12" db="EMBL/GenBank/DDBJ databases">
        <title>Update maize B73 reference genome by single molecule sequencing technologies.</title>
        <authorList>
            <consortium name="Maize Genome Sequencing Project"/>
            <person name="Ware D."/>
        </authorList>
    </citation>
    <scope>NUCLEOTIDE SEQUENCE [LARGE SCALE GENOMIC DNA]</scope>
    <source>
        <strain evidence="3">cv. B73</strain>
    </source>
</reference>
<feature type="region of interest" description="Disordered" evidence="1">
    <location>
        <begin position="239"/>
        <end position="267"/>
    </location>
</feature>
<dbReference type="EnsemblPlants" id="Zm00001eb314410_T001">
    <property type="protein sequence ID" value="Zm00001eb314410_P001"/>
    <property type="gene ID" value="Zm00001eb314410"/>
</dbReference>
<reference evidence="2" key="2">
    <citation type="submission" date="2019-07" db="EMBL/GenBank/DDBJ databases">
        <authorList>
            <person name="Seetharam A."/>
            <person name="Woodhouse M."/>
            <person name="Cannon E."/>
        </authorList>
    </citation>
    <scope>NUCLEOTIDE SEQUENCE [LARGE SCALE GENOMIC DNA]</scope>
    <source>
        <strain evidence="2">cv. B73</strain>
    </source>
</reference>
<dbReference type="Gramene" id="Zm00001eb314410_T001">
    <property type="protein sequence ID" value="Zm00001eb314410_P001"/>
    <property type="gene ID" value="Zm00001eb314410"/>
</dbReference>